<dbReference type="PANTHER" id="PTHR42810">
    <property type="entry name" value="PURINE PERMEASE C1399.01C-RELATED"/>
    <property type="match status" value="1"/>
</dbReference>
<evidence type="ECO:0000256" key="5">
    <source>
        <dbReference type="ARBA" id="ARBA00022692"/>
    </source>
</evidence>
<evidence type="ECO:0000256" key="7">
    <source>
        <dbReference type="ARBA" id="ARBA00023136"/>
    </source>
</evidence>
<comment type="similarity">
    <text evidence="2">Belongs to the nucleobase:cation symporter-2 (NCS2) (TC 2.A.40) family.</text>
</comment>
<proteinExistence type="inferred from homology"/>
<feature type="transmembrane region" description="Helical" evidence="8">
    <location>
        <begin position="312"/>
        <end position="334"/>
    </location>
</feature>
<dbReference type="STRING" id="767434.Fraau_3039"/>
<keyword evidence="6 8" id="KW-1133">Transmembrane helix</keyword>
<dbReference type="eggNOG" id="COG2233">
    <property type="taxonomic scope" value="Bacteria"/>
</dbReference>
<dbReference type="GO" id="GO:0005886">
    <property type="term" value="C:plasma membrane"/>
    <property type="evidence" value="ECO:0007669"/>
    <property type="project" value="UniProtKB-SubCell"/>
</dbReference>
<feature type="transmembrane region" description="Helical" evidence="8">
    <location>
        <begin position="184"/>
        <end position="207"/>
    </location>
</feature>
<organism evidence="9 10">
    <name type="scientific">Frateuria aurantia (strain ATCC 33424 / DSM 6220 / KCTC 2777 / LMG 1558 / NBRC 3245 / NCIMB 13370)</name>
    <name type="common">Acetobacter aurantius</name>
    <dbReference type="NCBI Taxonomy" id="767434"/>
    <lineage>
        <taxon>Bacteria</taxon>
        <taxon>Pseudomonadati</taxon>
        <taxon>Pseudomonadota</taxon>
        <taxon>Gammaproteobacteria</taxon>
        <taxon>Lysobacterales</taxon>
        <taxon>Rhodanobacteraceae</taxon>
        <taxon>Frateuria</taxon>
    </lineage>
</organism>
<protein>
    <submittedName>
        <fullName evidence="9">Xanthine permease</fullName>
    </submittedName>
</protein>
<dbReference type="PANTHER" id="PTHR42810:SF4">
    <property type="entry name" value="URIC ACID TRANSPORTER UACT"/>
    <property type="match status" value="1"/>
</dbReference>
<feature type="transmembrane region" description="Helical" evidence="8">
    <location>
        <begin position="233"/>
        <end position="258"/>
    </location>
</feature>
<dbReference type="InterPro" id="IPR006042">
    <property type="entry name" value="Xan_ur_permease"/>
</dbReference>
<dbReference type="NCBIfam" id="TIGR00801">
    <property type="entry name" value="ncs2"/>
    <property type="match status" value="1"/>
</dbReference>
<evidence type="ECO:0000256" key="4">
    <source>
        <dbReference type="ARBA" id="ARBA00022475"/>
    </source>
</evidence>
<dbReference type="InterPro" id="IPR017588">
    <property type="entry name" value="UacT-like"/>
</dbReference>
<sequence>MGEVTGRGRNWILALQHVLVMYSGAVVVPLVVAGGLHLSRADAAFMVSADLFCCGLATILQSWGPCGLGIRRPVVMAATFASASPMIAIGSDPARGLAYVFGGHLVAGIAGLLLAPLIGRLLRFFPPLVTGAVIASIGLTLLGVAVQWAAGGAAAPDYAAPVHLGLAGLVLVFILSVMRYGRGFVAHIGVLLGLVVGVAAASLVGAMDWSGLANAPWLAGIAPFHFGRPRFDLWSSLTMCIVLCIVFVESTGMFLALGEIVGRPVNDRDLIRGLRVDAVGSLLGGIFNAFPDTSYSQNIGLVSLTGVRSRKICIGAGVILAALGLMPRLSLLVAAIPPSVLGGAGLVMFGLVTAHGIRVLGRVDFHTRPHNLLIVAVSLGLAMVPVVSAHFFDHMPAALTPLLHSGIVLATVAAVVLNAWFNGPQREA</sequence>
<keyword evidence="4" id="KW-1003">Cell membrane</keyword>
<reference evidence="9" key="1">
    <citation type="submission" date="2012-02" db="EMBL/GenBank/DDBJ databases">
        <title>The complete genome of Frateuria aurantia DSM 6220.</title>
        <authorList>
            <consortium name="US DOE Joint Genome Institute (JGI-PGF)"/>
            <person name="Lucas S."/>
            <person name="Copeland A."/>
            <person name="Lapidus A."/>
            <person name="Glavina del Rio T."/>
            <person name="Dalin E."/>
            <person name="Tice H."/>
            <person name="Bruce D."/>
            <person name="Goodwin L."/>
            <person name="Pitluck S."/>
            <person name="Peters L."/>
            <person name="Ovchinnikova G."/>
            <person name="Teshima H."/>
            <person name="Kyrpides N."/>
            <person name="Mavromatis K."/>
            <person name="Ivanova N."/>
            <person name="Brettin T."/>
            <person name="Detter J.C."/>
            <person name="Han C."/>
            <person name="Larimer F."/>
            <person name="Land M."/>
            <person name="Hauser L."/>
            <person name="Markowitz V."/>
            <person name="Cheng J.-F."/>
            <person name="Hugenholtz P."/>
            <person name="Woyke T."/>
            <person name="Wu D."/>
            <person name="Brambilla E."/>
            <person name="Klenk H.-P."/>
            <person name="Eisen J.A."/>
        </authorList>
    </citation>
    <scope>NUCLEOTIDE SEQUENCE</scope>
    <source>
        <strain evidence="9">DSM 6220</strain>
    </source>
</reference>
<evidence type="ECO:0000256" key="3">
    <source>
        <dbReference type="ARBA" id="ARBA00022448"/>
    </source>
</evidence>
<feature type="transmembrane region" description="Helical" evidence="8">
    <location>
        <begin position="124"/>
        <end position="146"/>
    </location>
</feature>
<dbReference type="NCBIfam" id="NF037981">
    <property type="entry name" value="NCS2_1"/>
    <property type="match status" value="1"/>
</dbReference>
<dbReference type="HOGENOM" id="CLU_017959_8_2_6"/>
<evidence type="ECO:0000313" key="9">
    <source>
        <dbReference type="EMBL" id="AFC87367.1"/>
    </source>
</evidence>
<feature type="transmembrane region" description="Helical" evidence="8">
    <location>
        <begin position="340"/>
        <end position="360"/>
    </location>
</feature>
<keyword evidence="5 8" id="KW-0812">Transmembrane</keyword>
<evidence type="ECO:0000256" key="2">
    <source>
        <dbReference type="ARBA" id="ARBA00008821"/>
    </source>
</evidence>
<feature type="transmembrane region" description="Helical" evidence="8">
    <location>
        <begin position="12"/>
        <end position="37"/>
    </location>
</feature>
<dbReference type="GO" id="GO:0042907">
    <property type="term" value="F:xanthine transmembrane transporter activity"/>
    <property type="evidence" value="ECO:0007669"/>
    <property type="project" value="TreeGrafter"/>
</dbReference>
<evidence type="ECO:0000313" key="10">
    <source>
        <dbReference type="Proteomes" id="UP000005234"/>
    </source>
</evidence>
<dbReference type="PROSITE" id="PS01116">
    <property type="entry name" value="XANTH_URACIL_PERMASE"/>
    <property type="match status" value="1"/>
</dbReference>
<evidence type="ECO:0000256" key="8">
    <source>
        <dbReference type="SAM" id="Phobius"/>
    </source>
</evidence>
<dbReference type="KEGG" id="fau:Fraau_3039"/>
<feature type="transmembrane region" description="Helical" evidence="8">
    <location>
        <begin position="372"/>
        <end position="392"/>
    </location>
</feature>
<dbReference type="NCBIfam" id="TIGR03173">
    <property type="entry name" value="pbuX"/>
    <property type="match status" value="1"/>
</dbReference>
<dbReference type="Pfam" id="PF00860">
    <property type="entry name" value="Xan_ur_permease"/>
    <property type="match status" value="1"/>
</dbReference>
<dbReference type="AlphaFoldDB" id="H8L3J8"/>
<evidence type="ECO:0000256" key="6">
    <source>
        <dbReference type="ARBA" id="ARBA00022989"/>
    </source>
</evidence>
<keyword evidence="7 8" id="KW-0472">Membrane</keyword>
<keyword evidence="10" id="KW-1185">Reference proteome</keyword>
<gene>
    <name evidence="9" type="ordered locus">Fraau_3039</name>
</gene>
<comment type="subcellular location">
    <subcellularLocation>
        <location evidence="1">Cell membrane</location>
        <topology evidence="1">Multi-pass membrane protein</topology>
    </subcellularLocation>
</comment>
<name>H8L3J8_FRAAD</name>
<feature type="transmembrane region" description="Helical" evidence="8">
    <location>
        <begin position="398"/>
        <end position="421"/>
    </location>
</feature>
<feature type="transmembrane region" description="Helical" evidence="8">
    <location>
        <begin position="158"/>
        <end position="177"/>
    </location>
</feature>
<evidence type="ECO:0000256" key="1">
    <source>
        <dbReference type="ARBA" id="ARBA00004651"/>
    </source>
</evidence>
<feature type="transmembrane region" description="Helical" evidence="8">
    <location>
        <begin position="97"/>
        <end position="117"/>
    </location>
</feature>
<dbReference type="RefSeq" id="WP_014404370.1">
    <property type="nucleotide sequence ID" value="NC_017033.1"/>
</dbReference>
<dbReference type="Proteomes" id="UP000005234">
    <property type="component" value="Chromosome"/>
</dbReference>
<feature type="transmembrane region" description="Helical" evidence="8">
    <location>
        <begin position="74"/>
        <end position="91"/>
    </location>
</feature>
<feature type="transmembrane region" description="Helical" evidence="8">
    <location>
        <begin position="43"/>
        <end position="62"/>
    </location>
</feature>
<dbReference type="InterPro" id="IPR006043">
    <property type="entry name" value="NCS2"/>
</dbReference>
<dbReference type="EMBL" id="CP003350">
    <property type="protein sequence ID" value="AFC87367.1"/>
    <property type="molecule type" value="Genomic_DNA"/>
</dbReference>
<keyword evidence="3" id="KW-0813">Transport</keyword>
<accession>H8L3J8</accession>
<dbReference type="OrthoDB" id="9805749at2"/>